<proteinExistence type="predicted"/>
<feature type="region of interest" description="Disordered" evidence="1">
    <location>
        <begin position="29"/>
        <end position="49"/>
    </location>
</feature>
<dbReference type="Proteomes" id="UP000559182">
    <property type="component" value="Unassembled WGS sequence"/>
</dbReference>
<organism evidence="2 3">
    <name type="scientific">Flexivirga oryzae</name>
    <dbReference type="NCBI Taxonomy" id="1794944"/>
    <lineage>
        <taxon>Bacteria</taxon>
        <taxon>Bacillati</taxon>
        <taxon>Actinomycetota</taxon>
        <taxon>Actinomycetes</taxon>
        <taxon>Micrococcales</taxon>
        <taxon>Dermacoccaceae</taxon>
        <taxon>Flexivirga</taxon>
    </lineage>
</organism>
<accession>A0A839N810</accession>
<gene>
    <name evidence="2" type="ORF">FHU39_002128</name>
</gene>
<keyword evidence="3" id="KW-1185">Reference proteome</keyword>
<sequence>MTQVLAERPAVYVDELKRAWSAVQAGQFRANTTRPAGQPAGDPQRARATRPWQPDFTEVVLPVLGCGGSSGATTLAVAIATAAGSGSRVVECSSVTSSGLAAASTAELGAYESAWCRGSRDHVLLERVIDVLTTAEEIPYPSTPDRPVTLTVLDIGWELGQVLTTPGWIGDFVRDAKHVVLTTTATVPGMRRLEGALDLLGNDHACAAVLGPRRKKWSKSVEYTAGCVTRDLDRQGLLFEIPEEAALAVDGLTLSPLPKPLLSAADQLAQRLLDDSTKGTPQ</sequence>
<reference evidence="2 3" key="1">
    <citation type="submission" date="2020-08" db="EMBL/GenBank/DDBJ databases">
        <title>Sequencing the genomes of 1000 actinobacteria strains.</title>
        <authorList>
            <person name="Klenk H.-P."/>
        </authorList>
    </citation>
    <scope>NUCLEOTIDE SEQUENCE [LARGE SCALE GENOMIC DNA]</scope>
    <source>
        <strain evidence="2 3">DSM 105369</strain>
    </source>
</reference>
<dbReference type="RefSeq" id="WP_183320296.1">
    <property type="nucleotide sequence ID" value="NZ_JACHVQ010000001.1"/>
</dbReference>
<protein>
    <submittedName>
        <fullName evidence="2">Uncharacterized protein</fullName>
    </submittedName>
</protein>
<name>A0A839N810_9MICO</name>
<evidence type="ECO:0000313" key="3">
    <source>
        <dbReference type="Proteomes" id="UP000559182"/>
    </source>
</evidence>
<evidence type="ECO:0000313" key="2">
    <source>
        <dbReference type="EMBL" id="MBB2892144.1"/>
    </source>
</evidence>
<dbReference type="EMBL" id="JACHVQ010000001">
    <property type="protein sequence ID" value="MBB2892144.1"/>
    <property type="molecule type" value="Genomic_DNA"/>
</dbReference>
<evidence type="ECO:0000256" key="1">
    <source>
        <dbReference type="SAM" id="MobiDB-lite"/>
    </source>
</evidence>
<comment type="caution">
    <text evidence="2">The sequence shown here is derived from an EMBL/GenBank/DDBJ whole genome shotgun (WGS) entry which is preliminary data.</text>
</comment>
<dbReference type="AlphaFoldDB" id="A0A839N810"/>